<dbReference type="InterPro" id="IPR001810">
    <property type="entry name" value="F-box_dom"/>
</dbReference>
<reference evidence="3 4" key="1">
    <citation type="journal article" date="2016" name="Mol. Biol. Evol.">
        <title>Comparative Genomics of Early-Diverging Mushroom-Forming Fungi Provides Insights into the Origins of Lignocellulose Decay Capabilities.</title>
        <authorList>
            <person name="Nagy L.G."/>
            <person name="Riley R."/>
            <person name="Tritt A."/>
            <person name="Adam C."/>
            <person name="Daum C."/>
            <person name="Floudas D."/>
            <person name="Sun H."/>
            <person name="Yadav J.S."/>
            <person name="Pangilinan J."/>
            <person name="Larsson K.H."/>
            <person name="Matsuura K."/>
            <person name="Barry K."/>
            <person name="Labutti K."/>
            <person name="Kuo R."/>
            <person name="Ohm R.A."/>
            <person name="Bhattacharya S.S."/>
            <person name="Shirouzu T."/>
            <person name="Yoshinaga Y."/>
            <person name="Martin F.M."/>
            <person name="Grigoriev I.V."/>
            <person name="Hibbett D.S."/>
        </authorList>
    </citation>
    <scope>NUCLEOTIDE SEQUENCE [LARGE SCALE GENOMIC DNA]</scope>
    <source>
        <strain evidence="3 4">HHB12733</strain>
    </source>
</reference>
<dbReference type="STRING" id="1353952.A0A165DLP0"/>
<feature type="coiled-coil region" evidence="1">
    <location>
        <begin position="26"/>
        <end position="60"/>
    </location>
</feature>
<protein>
    <recommendedName>
        <fullName evidence="2">F-box domain-containing protein</fullName>
    </recommendedName>
</protein>
<evidence type="ECO:0000259" key="2">
    <source>
        <dbReference type="Pfam" id="PF12937"/>
    </source>
</evidence>
<keyword evidence="4" id="KW-1185">Reference proteome</keyword>
<keyword evidence="1" id="KW-0175">Coiled coil</keyword>
<dbReference type="Pfam" id="PF12937">
    <property type="entry name" value="F-box-like"/>
    <property type="match status" value="1"/>
</dbReference>
<dbReference type="EMBL" id="KV424047">
    <property type="protein sequence ID" value="KZT53080.1"/>
    <property type="molecule type" value="Genomic_DNA"/>
</dbReference>
<dbReference type="Proteomes" id="UP000076842">
    <property type="component" value="Unassembled WGS sequence"/>
</dbReference>
<dbReference type="AlphaFoldDB" id="A0A165DLP0"/>
<dbReference type="OrthoDB" id="2884925at2759"/>
<sequence length="491" mass="56495">MDMLQSLSYHWSSPLSSEEHQTVDKLHQVINNIAATTAKLDELKIERERVDKRLFALRAQRAPIARVPDEILRIIFEYGAETTQMSEQQWRRETTFQARCVQVCHRWRRVATDCTSLWTTYRIHNFEGLRALELLLKHRHTTCPLSIEVLQESGHIVLCEAERPFIEALAYFLASKMDRLTSLSIGSTCSHTLSQLLSHGDVFPVLRTIHCEGGDNFCRRRATDDSVDVIDPRKLPNLTHYSSRHGDRLRVTAPAHSLLSLKLFRWGRLHNQVPSPLQDSSKLKRLEVQALRWNVGDIDNTQACRLTDQHLPNLEDIQLRLEGSHSTVFLNDLALTRLLSLRSLELACQHANWDAARGDMALLPFLRQAANLRHLKLMLCCHHTREVFTALHTEVDILPILSEIYLENCTDRALGYMNNRYWHTPAALYDIVDVLKPLADTRWKLMQQASPSAMVFLSHSLPAGRVDELRQLGIVVGLVDTPRMWWWAQVL</sequence>
<organism evidence="3 4">
    <name type="scientific">Calocera cornea HHB12733</name>
    <dbReference type="NCBI Taxonomy" id="1353952"/>
    <lineage>
        <taxon>Eukaryota</taxon>
        <taxon>Fungi</taxon>
        <taxon>Dikarya</taxon>
        <taxon>Basidiomycota</taxon>
        <taxon>Agaricomycotina</taxon>
        <taxon>Dacrymycetes</taxon>
        <taxon>Dacrymycetales</taxon>
        <taxon>Dacrymycetaceae</taxon>
        <taxon>Calocera</taxon>
    </lineage>
</organism>
<evidence type="ECO:0000313" key="4">
    <source>
        <dbReference type="Proteomes" id="UP000076842"/>
    </source>
</evidence>
<dbReference type="InParanoid" id="A0A165DLP0"/>
<name>A0A165DLP0_9BASI</name>
<dbReference type="Gene3D" id="1.20.1280.50">
    <property type="match status" value="1"/>
</dbReference>
<accession>A0A165DLP0</accession>
<dbReference type="SUPFAM" id="SSF52047">
    <property type="entry name" value="RNI-like"/>
    <property type="match status" value="1"/>
</dbReference>
<feature type="domain" description="F-box" evidence="2">
    <location>
        <begin position="64"/>
        <end position="122"/>
    </location>
</feature>
<proteinExistence type="predicted"/>
<gene>
    <name evidence="3" type="ORF">CALCODRAFT_501505</name>
</gene>
<evidence type="ECO:0000313" key="3">
    <source>
        <dbReference type="EMBL" id="KZT53080.1"/>
    </source>
</evidence>
<evidence type="ECO:0000256" key="1">
    <source>
        <dbReference type="SAM" id="Coils"/>
    </source>
</evidence>